<gene>
    <name evidence="7" type="primary">LOC115736788</name>
</gene>
<evidence type="ECO:0000256" key="4">
    <source>
        <dbReference type="RuleBase" id="RU004453"/>
    </source>
</evidence>
<evidence type="ECO:0000313" key="6">
    <source>
        <dbReference type="Proteomes" id="UP000827889"/>
    </source>
</evidence>
<dbReference type="Gene3D" id="3.20.20.80">
    <property type="entry name" value="Glycosidases"/>
    <property type="match status" value="1"/>
</dbReference>
<dbReference type="PROSITE" id="PS01095">
    <property type="entry name" value="GH18_1"/>
    <property type="match status" value="1"/>
</dbReference>
<dbReference type="CDD" id="cd06544">
    <property type="entry name" value="GH18_narbonin"/>
    <property type="match status" value="1"/>
</dbReference>
<dbReference type="InterPro" id="IPR001223">
    <property type="entry name" value="Glyco_hydro18_cat"/>
</dbReference>
<accession>A0A8B8NPS1</accession>
<sequence>MRQVHITTTSSSIIFHRKGERERREKNEMGKSKKLFFTIQLALLLFLFAPRASLSLSSPSPDAASSLYREYIGAEFKGVRFSDVPIHPGVEFHFILSFAIDYDSSSSSPSPTNGRFNIFWDTNNLTPAQVASVKSGNAKVKVAVSLGGASVGGGSTVYFSPSNPDSWVSNAVSSLTAIIKQYHLDGIDIDYESFKADPNTFAECIGRLISTLKSRGVISFASIAPFADNVVQNHYLALWSRYGHLIDYVNFQFYAYAKGTSVSQFIGYFNEQSQNYGGGKVLVSFISDGSGGLSPADGFFTACGRLKSEGKLHGIFAWCADDSKAEGFKYEKQSQALLAISH</sequence>
<dbReference type="InterPro" id="IPR017853">
    <property type="entry name" value="GH"/>
</dbReference>
<dbReference type="PROSITE" id="PS51910">
    <property type="entry name" value="GH18_2"/>
    <property type="match status" value="1"/>
</dbReference>
<feature type="domain" description="GH18" evidence="5">
    <location>
        <begin position="66"/>
        <end position="342"/>
    </location>
</feature>
<reference evidence="7" key="1">
    <citation type="submission" date="2025-08" db="UniProtKB">
        <authorList>
            <consortium name="RefSeq"/>
        </authorList>
    </citation>
    <scope>IDENTIFICATION</scope>
    <source>
        <tissue evidence="7">Leaf</tissue>
    </source>
</reference>
<dbReference type="InterPro" id="IPR000677">
    <property type="entry name" value="Chitinase-like"/>
</dbReference>
<dbReference type="Proteomes" id="UP000827889">
    <property type="component" value="Chromosome 8"/>
</dbReference>
<dbReference type="InterPro" id="IPR001579">
    <property type="entry name" value="Glyco_hydro_18_chit_AS"/>
</dbReference>
<keyword evidence="6" id="KW-1185">Reference proteome</keyword>
<dbReference type="GO" id="GO:0005975">
    <property type="term" value="P:carbohydrate metabolic process"/>
    <property type="evidence" value="ECO:0007669"/>
    <property type="project" value="InterPro"/>
</dbReference>
<dbReference type="Pfam" id="PF00704">
    <property type="entry name" value="Glyco_hydro_18"/>
    <property type="match status" value="1"/>
</dbReference>
<dbReference type="AlphaFoldDB" id="A0A8B8NPS1"/>
<organism evidence="6 7">
    <name type="scientific">Rhodamnia argentea</name>
    <dbReference type="NCBI Taxonomy" id="178133"/>
    <lineage>
        <taxon>Eukaryota</taxon>
        <taxon>Viridiplantae</taxon>
        <taxon>Streptophyta</taxon>
        <taxon>Embryophyta</taxon>
        <taxon>Tracheophyta</taxon>
        <taxon>Spermatophyta</taxon>
        <taxon>Magnoliopsida</taxon>
        <taxon>eudicotyledons</taxon>
        <taxon>Gunneridae</taxon>
        <taxon>Pentapetalae</taxon>
        <taxon>rosids</taxon>
        <taxon>malvids</taxon>
        <taxon>Myrtales</taxon>
        <taxon>Myrtaceae</taxon>
        <taxon>Myrtoideae</taxon>
        <taxon>Myrteae</taxon>
        <taxon>Australasian group</taxon>
        <taxon>Rhodamnia</taxon>
    </lineage>
</organism>
<evidence type="ECO:0000256" key="1">
    <source>
        <dbReference type="ARBA" id="ARBA00022801"/>
    </source>
</evidence>
<evidence type="ECO:0000313" key="7">
    <source>
        <dbReference type="RefSeq" id="XP_030524511.1"/>
    </source>
</evidence>
<protein>
    <submittedName>
        <fullName evidence="7">Chitinase 2-like</fullName>
    </submittedName>
</protein>
<dbReference type="KEGG" id="rarg:115736788"/>
<dbReference type="RefSeq" id="XP_030524511.1">
    <property type="nucleotide sequence ID" value="XM_030668651.2"/>
</dbReference>
<dbReference type="GO" id="GO:0004553">
    <property type="term" value="F:hydrolase activity, hydrolyzing O-glycosyl compounds"/>
    <property type="evidence" value="ECO:0007669"/>
    <property type="project" value="InterPro"/>
</dbReference>
<evidence type="ECO:0000256" key="3">
    <source>
        <dbReference type="RuleBase" id="RU000489"/>
    </source>
</evidence>
<dbReference type="SUPFAM" id="SSF51445">
    <property type="entry name" value="(Trans)glycosidases"/>
    <property type="match status" value="1"/>
</dbReference>
<dbReference type="GeneID" id="115736788"/>
<evidence type="ECO:0000256" key="2">
    <source>
        <dbReference type="ARBA" id="ARBA00023295"/>
    </source>
</evidence>
<name>A0A8B8NPS1_9MYRT</name>
<keyword evidence="2 3" id="KW-0326">Glycosidase</keyword>
<dbReference type="PRINTS" id="PR00551">
    <property type="entry name" value="2SGLOBULIN"/>
</dbReference>
<comment type="similarity">
    <text evidence="4">Belongs to the glycosyl hydrolase 18 family.</text>
</comment>
<dbReference type="PANTHER" id="PTHR46476:SF13">
    <property type="entry name" value="2, PUTATIVE, EXPRESSED-RELATED"/>
    <property type="match status" value="1"/>
</dbReference>
<dbReference type="PANTHER" id="PTHR46476">
    <property type="entry name" value="CHITINASE 2-LIKE"/>
    <property type="match status" value="1"/>
</dbReference>
<proteinExistence type="inferred from homology"/>
<keyword evidence="1 3" id="KW-0378">Hydrolase</keyword>
<dbReference type="OrthoDB" id="3012298at2759"/>
<evidence type="ECO:0000259" key="5">
    <source>
        <dbReference type="PROSITE" id="PS51910"/>
    </source>
</evidence>